<name>A0A371HQQ0_MUCPR</name>
<dbReference type="SUPFAM" id="SSF53098">
    <property type="entry name" value="Ribonuclease H-like"/>
    <property type="match status" value="1"/>
</dbReference>
<dbReference type="OrthoDB" id="1433446at2759"/>
<dbReference type="GO" id="GO:0003676">
    <property type="term" value="F:nucleic acid binding"/>
    <property type="evidence" value="ECO:0007669"/>
    <property type="project" value="InterPro"/>
</dbReference>
<evidence type="ECO:0000313" key="3">
    <source>
        <dbReference type="Proteomes" id="UP000257109"/>
    </source>
</evidence>
<protein>
    <recommendedName>
        <fullName evidence="1">Integrase catalytic domain-containing protein</fullName>
    </recommendedName>
</protein>
<feature type="non-terminal residue" evidence="2">
    <location>
        <position position="1"/>
    </location>
</feature>
<dbReference type="InterPro" id="IPR012337">
    <property type="entry name" value="RNaseH-like_sf"/>
</dbReference>
<organism evidence="2 3">
    <name type="scientific">Mucuna pruriens</name>
    <name type="common">Velvet bean</name>
    <name type="synonym">Dolichos pruriens</name>
    <dbReference type="NCBI Taxonomy" id="157652"/>
    <lineage>
        <taxon>Eukaryota</taxon>
        <taxon>Viridiplantae</taxon>
        <taxon>Streptophyta</taxon>
        <taxon>Embryophyta</taxon>
        <taxon>Tracheophyta</taxon>
        <taxon>Spermatophyta</taxon>
        <taxon>Magnoliopsida</taxon>
        <taxon>eudicotyledons</taxon>
        <taxon>Gunneridae</taxon>
        <taxon>Pentapetalae</taxon>
        <taxon>rosids</taxon>
        <taxon>fabids</taxon>
        <taxon>Fabales</taxon>
        <taxon>Fabaceae</taxon>
        <taxon>Papilionoideae</taxon>
        <taxon>50 kb inversion clade</taxon>
        <taxon>NPAAA clade</taxon>
        <taxon>indigoferoid/millettioid clade</taxon>
        <taxon>Phaseoleae</taxon>
        <taxon>Mucuna</taxon>
    </lineage>
</organism>
<proteinExistence type="predicted"/>
<dbReference type="InterPro" id="IPR041588">
    <property type="entry name" value="Integrase_H2C2"/>
</dbReference>
<keyword evidence="3" id="KW-1185">Reference proteome</keyword>
<dbReference type="Pfam" id="PF17921">
    <property type="entry name" value="Integrase_H2C2"/>
    <property type="match status" value="1"/>
</dbReference>
<evidence type="ECO:0000259" key="1">
    <source>
        <dbReference type="PROSITE" id="PS50994"/>
    </source>
</evidence>
<dbReference type="PANTHER" id="PTHR37984">
    <property type="entry name" value="PROTEIN CBG26694"/>
    <property type="match status" value="1"/>
</dbReference>
<dbReference type="Proteomes" id="UP000257109">
    <property type="component" value="Unassembled WGS sequence"/>
</dbReference>
<dbReference type="AlphaFoldDB" id="A0A371HQQ0"/>
<comment type="caution">
    <text evidence="2">The sequence shown here is derived from an EMBL/GenBank/DDBJ whole genome shotgun (WGS) entry which is preliminary data.</text>
</comment>
<dbReference type="EMBL" id="QJKJ01001941">
    <property type="protein sequence ID" value="RDY05119.1"/>
    <property type="molecule type" value="Genomic_DNA"/>
</dbReference>
<dbReference type="InterPro" id="IPR050951">
    <property type="entry name" value="Retrovirus_Pol_polyprotein"/>
</dbReference>
<reference evidence="2" key="1">
    <citation type="submission" date="2018-05" db="EMBL/GenBank/DDBJ databases">
        <title>Draft genome of Mucuna pruriens seed.</title>
        <authorList>
            <person name="Nnadi N.E."/>
            <person name="Vos R."/>
            <person name="Hasami M.H."/>
            <person name="Devisetty U.K."/>
            <person name="Aguiy J.C."/>
        </authorList>
    </citation>
    <scope>NUCLEOTIDE SEQUENCE [LARGE SCALE GENOMIC DNA]</scope>
    <source>
        <strain evidence="2">JCA_2017</strain>
    </source>
</reference>
<accession>A0A371HQQ0</accession>
<dbReference type="InterPro" id="IPR001584">
    <property type="entry name" value="Integrase_cat-core"/>
</dbReference>
<evidence type="ECO:0000313" key="2">
    <source>
        <dbReference type="EMBL" id="RDY05119.1"/>
    </source>
</evidence>
<feature type="domain" description="Integrase catalytic" evidence="1">
    <location>
        <begin position="73"/>
        <end position="144"/>
    </location>
</feature>
<dbReference type="GO" id="GO:0015074">
    <property type="term" value="P:DNA integration"/>
    <property type="evidence" value="ECO:0007669"/>
    <property type="project" value="InterPro"/>
</dbReference>
<dbReference type="Gene3D" id="3.30.420.10">
    <property type="entry name" value="Ribonuclease H-like superfamily/Ribonuclease H"/>
    <property type="match status" value="1"/>
</dbReference>
<gene>
    <name evidence="2" type="ORF">CR513_11075</name>
</gene>
<dbReference type="PROSITE" id="PS50994">
    <property type="entry name" value="INTEGRASE"/>
    <property type="match status" value="1"/>
</dbReference>
<dbReference type="PANTHER" id="PTHR37984:SF5">
    <property type="entry name" value="PROTEIN NYNRIN-LIKE"/>
    <property type="match status" value="1"/>
</dbReference>
<dbReference type="InterPro" id="IPR036397">
    <property type="entry name" value="RNaseH_sf"/>
</dbReference>
<sequence length="144" mass="16566">MATQATYVMDEIHCGICELHFGRRTMASCVLRVNYYWLTIQQDYKQYVRSCKECQAQDLVDHSSTKELQYMLPHLVVTYNGTQFISNSLCEFYESLGINHKVSSVEHPQSNRQDEAANKVILGELSKRLGRAKGSWVEQLLSIL</sequence>